<feature type="compositionally biased region" description="Basic residues" evidence="7">
    <location>
        <begin position="218"/>
        <end position="230"/>
    </location>
</feature>
<evidence type="ECO:0000313" key="10">
    <source>
        <dbReference type="Proteomes" id="UP000308197"/>
    </source>
</evidence>
<feature type="compositionally biased region" description="Pro residues" evidence="7">
    <location>
        <begin position="267"/>
        <end position="278"/>
    </location>
</feature>
<dbReference type="STRING" id="1314778.A0A5C3P9Y4"/>
<feature type="compositionally biased region" description="Low complexity" evidence="7">
    <location>
        <begin position="231"/>
        <end position="266"/>
    </location>
</feature>
<feature type="region of interest" description="Disordered" evidence="7">
    <location>
        <begin position="1"/>
        <end position="20"/>
    </location>
</feature>
<dbReference type="InterPro" id="IPR050656">
    <property type="entry name" value="PINX1"/>
</dbReference>
<dbReference type="PROSITE" id="PS50174">
    <property type="entry name" value="G_PATCH"/>
    <property type="match status" value="1"/>
</dbReference>
<feature type="region of interest" description="Disordered" evidence="7">
    <location>
        <begin position="397"/>
        <end position="521"/>
    </location>
</feature>
<sequence length="521" mass="56101">MGLAGRKTKQRIPNDPRNLAWANDASKFGAAYLTKLGWDPSRGLGVSGEGRTTALSVNQKLDMLGIGADHKNSVEGMAWKQNKDFERLLARLNAANGNGEVQEEEPMKIDGFVRPTAKVESENEVAPSVEADGETGAQDEEKKSKKKRKKGEQEDEGEERKKKRKKSKSSEDTSDAEESSKKDKKKKKKREEAEEVDTPAATASPSPAPFIPSTLPSRHPRAAYRGRHMAAKSLASKSASAIAEILGLAPTPTSSPSPSVSGYPSSAPTPYPSTPFEPGPSTSTSGSDTPADAEQLKLQELTVSSKSVMDYFREKLAAKSNARVYGSAPSSGTDTPAEDDYDERPRMGLGASKLRVEVTQATETVEERRGLGGIGSGMRSSFAAMFTSATVTKTVAEETVIEASPSDEAVADADTDEDQPKKSKDKKDKERKEKKSKKGKGKEKATTVEDEPAADADAASDAASDEKAERKRRKEEKRRRKEAVAHANAVAMAADDTAAASDAEEKVPKRKKDKKKSKADR</sequence>
<dbReference type="InParanoid" id="A0A5C3P9Y4"/>
<feature type="compositionally biased region" description="Low complexity" evidence="7">
    <location>
        <begin position="279"/>
        <end position="290"/>
    </location>
</feature>
<dbReference type="GO" id="GO:0005730">
    <property type="term" value="C:nucleolus"/>
    <property type="evidence" value="ECO:0007669"/>
    <property type="project" value="UniProtKB-SubCell"/>
</dbReference>
<keyword evidence="2" id="KW-0690">Ribosome biogenesis</keyword>
<dbReference type="SMART" id="SM00443">
    <property type="entry name" value="G_patch"/>
    <property type="match status" value="1"/>
</dbReference>
<comment type="subcellular location">
    <subcellularLocation>
        <location evidence="1">Nucleus</location>
        <location evidence="1">Nucleolus</location>
    </subcellularLocation>
</comment>
<organism evidence="9 10">
    <name type="scientific">Polyporus arcularius HHB13444</name>
    <dbReference type="NCBI Taxonomy" id="1314778"/>
    <lineage>
        <taxon>Eukaryota</taxon>
        <taxon>Fungi</taxon>
        <taxon>Dikarya</taxon>
        <taxon>Basidiomycota</taxon>
        <taxon>Agaricomycotina</taxon>
        <taxon>Agaricomycetes</taxon>
        <taxon>Polyporales</taxon>
        <taxon>Polyporaceae</taxon>
        <taxon>Polyporus</taxon>
    </lineage>
</organism>
<evidence type="ECO:0000256" key="4">
    <source>
        <dbReference type="ARBA" id="ARBA00023242"/>
    </source>
</evidence>
<feature type="compositionally biased region" description="Basic residues" evidence="7">
    <location>
        <begin position="1"/>
        <end position="10"/>
    </location>
</feature>
<feature type="compositionally biased region" description="Basic residues" evidence="7">
    <location>
        <begin position="470"/>
        <end position="481"/>
    </location>
</feature>
<dbReference type="Proteomes" id="UP000308197">
    <property type="component" value="Unassembled WGS sequence"/>
</dbReference>
<feature type="compositionally biased region" description="Low complexity" evidence="7">
    <location>
        <begin position="485"/>
        <end position="501"/>
    </location>
</feature>
<evidence type="ECO:0000256" key="1">
    <source>
        <dbReference type="ARBA" id="ARBA00004604"/>
    </source>
</evidence>
<evidence type="ECO:0000256" key="7">
    <source>
        <dbReference type="SAM" id="MobiDB-lite"/>
    </source>
</evidence>
<keyword evidence="4" id="KW-0539">Nucleus</keyword>
<proteinExistence type="inferred from homology"/>
<dbReference type="GO" id="GO:0003676">
    <property type="term" value="F:nucleic acid binding"/>
    <property type="evidence" value="ECO:0007669"/>
    <property type="project" value="InterPro"/>
</dbReference>
<dbReference type="GO" id="GO:0006364">
    <property type="term" value="P:rRNA processing"/>
    <property type="evidence" value="ECO:0007669"/>
    <property type="project" value="UniProtKB-KW"/>
</dbReference>
<dbReference type="Pfam" id="PF01585">
    <property type="entry name" value="G-patch"/>
    <property type="match status" value="1"/>
</dbReference>
<evidence type="ECO:0000259" key="8">
    <source>
        <dbReference type="PROSITE" id="PS50174"/>
    </source>
</evidence>
<feature type="compositionally biased region" description="Basic and acidic residues" evidence="7">
    <location>
        <begin position="418"/>
        <end position="433"/>
    </location>
</feature>
<protein>
    <recommendedName>
        <fullName evidence="6">PinX1-related protein 1</fullName>
    </recommendedName>
</protein>
<keyword evidence="3" id="KW-0698">rRNA processing</keyword>
<dbReference type="AlphaFoldDB" id="A0A5C3P9Y4"/>
<feature type="compositionally biased region" description="Basic residues" evidence="7">
    <location>
        <begin position="508"/>
        <end position="521"/>
    </location>
</feature>
<dbReference type="PANTHER" id="PTHR23149">
    <property type="entry name" value="G PATCH DOMAIN CONTAINING PROTEIN"/>
    <property type="match status" value="1"/>
</dbReference>
<dbReference type="EMBL" id="ML211215">
    <property type="protein sequence ID" value="TFK86122.1"/>
    <property type="molecule type" value="Genomic_DNA"/>
</dbReference>
<evidence type="ECO:0000256" key="5">
    <source>
        <dbReference type="ARBA" id="ARBA00038007"/>
    </source>
</evidence>
<reference evidence="9 10" key="1">
    <citation type="journal article" date="2019" name="Nat. Ecol. Evol.">
        <title>Megaphylogeny resolves global patterns of mushroom evolution.</title>
        <authorList>
            <person name="Varga T."/>
            <person name="Krizsan K."/>
            <person name="Foldi C."/>
            <person name="Dima B."/>
            <person name="Sanchez-Garcia M."/>
            <person name="Sanchez-Ramirez S."/>
            <person name="Szollosi G.J."/>
            <person name="Szarkandi J.G."/>
            <person name="Papp V."/>
            <person name="Albert L."/>
            <person name="Andreopoulos W."/>
            <person name="Angelini C."/>
            <person name="Antonin V."/>
            <person name="Barry K.W."/>
            <person name="Bougher N.L."/>
            <person name="Buchanan P."/>
            <person name="Buyck B."/>
            <person name="Bense V."/>
            <person name="Catcheside P."/>
            <person name="Chovatia M."/>
            <person name="Cooper J."/>
            <person name="Damon W."/>
            <person name="Desjardin D."/>
            <person name="Finy P."/>
            <person name="Geml J."/>
            <person name="Haridas S."/>
            <person name="Hughes K."/>
            <person name="Justo A."/>
            <person name="Karasinski D."/>
            <person name="Kautmanova I."/>
            <person name="Kiss B."/>
            <person name="Kocsube S."/>
            <person name="Kotiranta H."/>
            <person name="LaButti K.M."/>
            <person name="Lechner B.E."/>
            <person name="Liimatainen K."/>
            <person name="Lipzen A."/>
            <person name="Lukacs Z."/>
            <person name="Mihaltcheva S."/>
            <person name="Morgado L.N."/>
            <person name="Niskanen T."/>
            <person name="Noordeloos M.E."/>
            <person name="Ohm R.A."/>
            <person name="Ortiz-Santana B."/>
            <person name="Ovrebo C."/>
            <person name="Racz N."/>
            <person name="Riley R."/>
            <person name="Savchenko A."/>
            <person name="Shiryaev A."/>
            <person name="Soop K."/>
            <person name="Spirin V."/>
            <person name="Szebenyi C."/>
            <person name="Tomsovsky M."/>
            <person name="Tulloss R.E."/>
            <person name="Uehling J."/>
            <person name="Grigoriev I.V."/>
            <person name="Vagvolgyi C."/>
            <person name="Papp T."/>
            <person name="Martin F.M."/>
            <person name="Miettinen O."/>
            <person name="Hibbett D.S."/>
            <person name="Nagy L.G."/>
        </authorList>
    </citation>
    <scope>NUCLEOTIDE SEQUENCE [LARGE SCALE GENOMIC DNA]</scope>
    <source>
        <strain evidence="9 10">HHB13444</strain>
    </source>
</reference>
<name>A0A5C3P9Y4_9APHY</name>
<evidence type="ECO:0000313" key="9">
    <source>
        <dbReference type="EMBL" id="TFK86122.1"/>
    </source>
</evidence>
<keyword evidence="10" id="KW-1185">Reference proteome</keyword>
<feature type="domain" description="G-patch" evidence="8">
    <location>
        <begin position="25"/>
        <end position="71"/>
    </location>
</feature>
<feature type="region of interest" description="Disordered" evidence="7">
    <location>
        <begin position="321"/>
        <end position="350"/>
    </location>
</feature>
<dbReference type="PANTHER" id="PTHR23149:SF31">
    <property type="entry name" value="PROTEIN PXR1"/>
    <property type="match status" value="1"/>
</dbReference>
<evidence type="ECO:0000256" key="6">
    <source>
        <dbReference type="ARBA" id="ARBA00041961"/>
    </source>
</evidence>
<evidence type="ECO:0000256" key="2">
    <source>
        <dbReference type="ARBA" id="ARBA00022517"/>
    </source>
</evidence>
<comment type="similarity">
    <text evidence="5">Belongs to the PINX1 family.</text>
</comment>
<evidence type="ECO:0000256" key="3">
    <source>
        <dbReference type="ARBA" id="ARBA00022552"/>
    </source>
</evidence>
<gene>
    <name evidence="9" type="ORF">K466DRAFT_566189</name>
</gene>
<accession>A0A5C3P9Y4</accession>
<dbReference type="InterPro" id="IPR000467">
    <property type="entry name" value="G_patch_dom"/>
</dbReference>
<feature type="region of interest" description="Disordered" evidence="7">
    <location>
        <begin position="96"/>
        <end position="299"/>
    </location>
</feature>